<dbReference type="AlphaFoldDB" id="A0A0B2V8Z0"/>
<accession>A0A0B2V8Z0</accession>
<proteinExistence type="predicted"/>
<sequence length="100" mass="11699">MASFDSQKSVNVDVSSTKGVTFVMVEWDEHNDRAMSVKLCRHCHLWLPAYRPLSNFTRARIDHHIDDRLCHCLSLYSTHSRCAQQCCRLCSLLRIIYEKL</sequence>
<dbReference type="Proteomes" id="UP000031036">
    <property type="component" value="Unassembled WGS sequence"/>
</dbReference>
<keyword evidence="2" id="KW-1185">Reference proteome</keyword>
<feature type="non-terminal residue" evidence="1">
    <location>
        <position position="100"/>
    </location>
</feature>
<protein>
    <submittedName>
        <fullName evidence="1">Uncharacterized protein</fullName>
    </submittedName>
</protein>
<dbReference type="EMBL" id="JPKZ01002286">
    <property type="protein sequence ID" value="KHN77440.1"/>
    <property type="molecule type" value="Genomic_DNA"/>
</dbReference>
<evidence type="ECO:0000313" key="1">
    <source>
        <dbReference type="EMBL" id="KHN77440.1"/>
    </source>
</evidence>
<reference evidence="1 2" key="1">
    <citation type="submission" date="2014-11" db="EMBL/GenBank/DDBJ databases">
        <title>Genetic blueprint of the zoonotic pathogen Toxocara canis.</title>
        <authorList>
            <person name="Zhu X.-Q."/>
            <person name="Korhonen P.K."/>
            <person name="Cai H."/>
            <person name="Young N.D."/>
            <person name="Nejsum P."/>
            <person name="von Samson-Himmelstjerna G."/>
            <person name="Boag P.R."/>
            <person name="Tan P."/>
            <person name="Li Q."/>
            <person name="Min J."/>
            <person name="Yang Y."/>
            <person name="Wang X."/>
            <person name="Fang X."/>
            <person name="Hall R.S."/>
            <person name="Hofmann A."/>
            <person name="Sternberg P.W."/>
            <person name="Jex A.R."/>
            <person name="Gasser R.B."/>
        </authorList>
    </citation>
    <scope>NUCLEOTIDE SEQUENCE [LARGE SCALE GENOMIC DNA]</scope>
    <source>
        <strain evidence="1">PN_DK_2014</strain>
    </source>
</reference>
<evidence type="ECO:0000313" key="2">
    <source>
        <dbReference type="Proteomes" id="UP000031036"/>
    </source>
</evidence>
<gene>
    <name evidence="1" type="ORF">Tcan_00479</name>
</gene>
<name>A0A0B2V8Z0_TOXCA</name>
<organism evidence="1 2">
    <name type="scientific">Toxocara canis</name>
    <name type="common">Canine roundworm</name>
    <dbReference type="NCBI Taxonomy" id="6265"/>
    <lineage>
        <taxon>Eukaryota</taxon>
        <taxon>Metazoa</taxon>
        <taxon>Ecdysozoa</taxon>
        <taxon>Nematoda</taxon>
        <taxon>Chromadorea</taxon>
        <taxon>Rhabditida</taxon>
        <taxon>Spirurina</taxon>
        <taxon>Ascaridomorpha</taxon>
        <taxon>Ascaridoidea</taxon>
        <taxon>Toxocaridae</taxon>
        <taxon>Toxocara</taxon>
    </lineage>
</organism>
<comment type="caution">
    <text evidence="1">The sequence shown here is derived from an EMBL/GenBank/DDBJ whole genome shotgun (WGS) entry which is preliminary data.</text>
</comment>